<reference evidence="3 4" key="1">
    <citation type="submission" date="2017-09" db="EMBL/GenBank/DDBJ databases">
        <authorList>
            <person name="Ehlers B."/>
            <person name="Leendertz F.H."/>
        </authorList>
    </citation>
    <scope>NUCLEOTIDE SEQUENCE [LARGE SCALE GENOMIC DNA]</scope>
    <source>
        <strain evidence="3 4">USBA 140</strain>
    </source>
</reference>
<dbReference type="OrthoDB" id="9797680at2"/>
<dbReference type="PANTHER" id="PTHR48439">
    <property type="entry name" value="HEMIMETHYLATED DNA-BINDING DOMAIN-CONTAINING PROTEIN"/>
    <property type="match status" value="1"/>
</dbReference>
<evidence type="ECO:0000313" key="4">
    <source>
        <dbReference type="Proteomes" id="UP000219621"/>
    </source>
</evidence>
<keyword evidence="3" id="KW-0346">Stress response</keyword>
<evidence type="ECO:0000256" key="1">
    <source>
        <dbReference type="NCBIfam" id="TIGR02097"/>
    </source>
</evidence>
<evidence type="ECO:0000259" key="2">
    <source>
        <dbReference type="SMART" id="SM00992"/>
    </source>
</evidence>
<dbReference type="RefSeq" id="WP_097281533.1">
    <property type="nucleotide sequence ID" value="NZ_OCNJ01000016.1"/>
</dbReference>
<dbReference type="SMART" id="SM00992">
    <property type="entry name" value="YccV-like"/>
    <property type="match status" value="1"/>
</dbReference>
<feature type="domain" description="Hemimethylated DNA-binding" evidence="2">
    <location>
        <begin position="9"/>
        <end position="105"/>
    </location>
</feature>
<sequence length="109" mass="12782">MSTRSTQRRARFSIGQTVRHKSYRYRGVVVDVDASCRMDDAWYDTQTERRPPKDSPWYHVLVDQSEMSTYVPERNLQADDSDDPIDNPDIEEWLGETDDGLYLPLTRPN</sequence>
<keyword evidence="4" id="KW-1185">Reference proteome</keyword>
<dbReference type="InterPro" id="IPR053189">
    <property type="entry name" value="Clp_protease_adapter_ClpF"/>
</dbReference>
<dbReference type="GO" id="GO:0003677">
    <property type="term" value="F:DNA binding"/>
    <property type="evidence" value="ECO:0007669"/>
    <property type="project" value="UniProtKB-UniRule"/>
</dbReference>
<dbReference type="InterPro" id="IPR011722">
    <property type="entry name" value="Hemimethylated_DNA-bd_dom"/>
</dbReference>
<dbReference type="InterPro" id="IPR036623">
    <property type="entry name" value="Hemimethylated_DNA-bd_sf"/>
</dbReference>
<dbReference type="Pfam" id="PF08755">
    <property type="entry name" value="YccV-like"/>
    <property type="match status" value="1"/>
</dbReference>
<dbReference type="EMBL" id="OCNJ01000016">
    <property type="protein sequence ID" value="SOE01162.1"/>
    <property type="molecule type" value="Genomic_DNA"/>
</dbReference>
<dbReference type="AlphaFoldDB" id="A0A286H0C3"/>
<proteinExistence type="predicted"/>
<name>A0A286H0C3_9PROT</name>
<organism evidence="3 4">
    <name type="scientific">Caenispirillum bisanense</name>
    <dbReference type="NCBI Taxonomy" id="414052"/>
    <lineage>
        <taxon>Bacteria</taxon>
        <taxon>Pseudomonadati</taxon>
        <taxon>Pseudomonadota</taxon>
        <taxon>Alphaproteobacteria</taxon>
        <taxon>Rhodospirillales</taxon>
        <taxon>Novispirillaceae</taxon>
        <taxon>Caenispirillum</taxon>
    </lineage>
</organism>
<dbReference type="NCBIfam" id="TIGR02097">
    <property type="entry name" value="yccV"/>
    <property type="match status" value="1"/>
</dbReference>
<dbReference type="PANTHER" id="PTHR48439:SF1">
    <property type="entry name" value="HEMIMETHYLATED DNA-BINDING DOMAIN-CONTAINING PROTEIN"/>
    <property type="match status" value="1"/>
</dbReference>
<dbReference type="SUPFAM" id="SSF141255">
    <property type="entry name" value="YccV-like"/>
    <property type="match status" value="1"/>
</dbReference>
<evidence type="ECO:0000313" key="3">
    <source>
        <dbReference type="EMBL" id="SOE01162.1"/>
    </source>
</evidence>
<accession>A0A286H0C3</accession>
<dbReference type="Proteomes" id="UP000219621">
    <property type="component" value="Unassembled WGS sequence"/>
</dbReference>
<dbReference type="Gene3D" id="2.30.30.390">
    <property type="entry name" value="Hemimethylated DNA-binding domain"/>
    <property type="match status" value="1"/>
</dbReference>
<gene>
    <name evidence="3" type="ORF">SAMN05421508_11651</name>
</gene>
<protein>
    <recommendedName>
        <fullName evidence="1">Heat shock protein HspQ</fullName>
    </recommendedName>
</protein>